<dbReference type="PANTHER" id="PTHR46637">
    <property type="entry name" value="TIS1421-TRANSPOSASE PROTEIN A"/>
    <property type="match status" value="1"/>
</dbReference>
<dbReference type="PANTHER" id="PTHR46637:SF1">
    <property type="entry name" value="BLL5188 PROTEIN"/>
    <property type="match status" value="1"/>
</dbReference>
<dbReference type="Pfam" id="PF13340">
    <property type="entry name" value="DUF4096"/>
    <property type="match status" value="1"/>
</dbReference>
<feature type="domain" description="Insertion element IS402-like" evidence="1">
    <location>
        <begin position="5"/>
        <end position="60"/>
    </location>
</feature>
<evidence type="ECO:0000259" key="1">
    <source>
        <dbReference type="Pfam" id="PF13340"/>
    </source>
</evidence>
<dbReference type="EMBL" id="AP013070">
    <property type="protein sequence ID" value="BAN53531.1"/>
    <property type="molecule type" value="Genomic_DNA"/>
</dbReference>
<gene>
    <name evidence="2" type="ORF">PP4_16780</name>
</gene>
<evidence type="ECO:0000313" key="3">
    <source>
        <dbReference type="Proteomes" id="UP000016702"/>
    </source>
</evidence>
<accession>A0ABN5UIY5</accession>
<name>A0ABN5UIY5_PSEPU</name>
<dbReference type="Proteomes" id="UP000016702">
    <property type="component" value="Chromosome"/>
</dbReference>
<reference evidence="2 3" key="1">
    <citation type="journal article" date="2014" name="Genome Announc.">
        <title>The Complete Genome Sequence of Pseudomonas putida NBRC 14164T Confirms High Intraspecies Variation.</title>
        <authorList>
            <person name="Ohji S."/>
            <person name="Yamazoe A."/>
            <person name="Hosoyama A."/>
            <person name="Tsuchikane K."/>
            <person name="Ezaki T."/>
            <person name="Fujita N."/>
        </authorList>
    </citation>
    <scope>NUCLEOTIDE SEQUENCE [LARGE SCALE GENOMIC DNA]</scope>
    <source>
        <strain evidence="2 3">NBRC 14164</strain>
    </source>
</reference>
<dbReference type="InterPro" id="IPR052909">
    <property type="entry name" value="Transposase_6_like"/>
</dbReference>
<protein>
    <recommendedName>
        <fullName evidence="1">Insertion element IS402-like domain-containing protein</fullName>
    </recommendedName>
</protein>
<sequence>MARAVVADLFTKTHGRGRPRLSDRMMLDGVLRGLCSGTAWRDMPERFGPWSTVLRRYSDQRRMQPVIPMRSIKRKPTPGLPRLFDRPKYRQRNIIERMFGRLKENRRIVTPFNKLAKS</sequence>
<evidence type="ECO:0000313" key="2">
    <source>
        <dbReference type="EMBL" id="BAN53531.1"/>
    </source>
</evidence>
<proteinExistence type="predicted"/>
<organism evidence="2 3">
    <name type="scientific">Pseudomonas putida NBRC 14164</name>
    <dbReference type="NCBI Taxonomy" id="1211579"/>
    <lineage>
        <taxon>Bacteria</taxon>
        <taxon>Pseudomonadati</taxon>
        <taxon>Pseudomonadota</taxon>
        <taxon>Gammaproteobacteria</taxon>
        <taxon>Pseudomonadales</taxon>
        <taxon>Pseudomonadaceae</taxon>
        <taxon>Pseudomonas</taxon>
    </lineage>
</organism>
<dbReference type="InterPro" id="IPR025161">
    <property type="entry name" value="IS402-like_dom"/>
</dbReference>
<keyword evidence="3" id="KW-1185">Reference proteome</keyword>